<evidence type="ECO:0008006" key="3">
    <source>
        <dbReference type="Google" id="ProtNLM"/>
    </source>
</evidence>
<comment type="caution">
    <text evidence="1">The sequence shown here is derived from an EMBL/GenBank/DDBJ whole genome shotgun (WGS) entry which is preliminary data.</text>
</comment>
<sequence length="127" mass="14838">MLHTCVQKFEVTTFHLVAECSYSKQVWTFVSAWATCPSLSPTNWTADQDLQAWFTQLTIDSNQQMKGLQTLVLLVIWSLWMERNKRIFQQEELTTNVFISLLRDNVRTWIFAGAKHLDSLVGHIFQE</sequence>
<keyword evidence="2" id="KW-1185">Reference proteome</keyword>
<evidence type="ECO:0000313" key="1">
    <source>
        <dbReference type="EMBL" id="KAG2616147.1"/>
    </source>
</evidence>
<proteinExistence type="predicted"/>
<gene>
    <name evidence="1" type="ORF">PVAP13_3NG139594</name>
</gene>
<organism evidence="1 2">
    <name type="scientific">Panicum virgatum</name>
    <name type="common">Blackwell switchgrass</name>
    <dbReference type="NCBI Taxonomy" id="38727"/>
    <lineage>
        <taxon>Eukaryota</taxon>
        <taxon>Viridiplantae</taxon>
        <taxon>Streptophyta</taxon>
        <taxon>Embryophyta</taxon>
        <taxon>Tracheophyta</taxon>
        <taxon>Spermatophyta</taxon>
        <taxon>Magnoliopsida</taxon>
        <taxon>Liliopsida</taxon>
        <taxon>Poales</taxon>
        <taxon>Poaceae</taxon>
        <taxon>PACMAD clade</taxon>
        <taxon>Panicoideae</taxon>
        <taxon>Panicodae</taxon>
        <taxon>Paniceae</taxon>
        <taxon>Panicinae</taxon>
        <taxon>Panicum</taxon>
        <taxon>Panicum sect. Hiantes</taxon>
    </lineage>
</organism>
<protein>
    <recommendedName>
        <fullName evidence="3">Reverse transcriptase zinc-binding domain-containing protein</fullName>
    </recommendedName>
</protein>
<dbReference type="AlphaFoldDB" id="A0A8T0U1H4"/>
<dbReference type="Proteomes" id="UP000823388">
    <property type="component" value="Chromosome 3N"/>
</dbReference>
<evidence type="ECO:0000313" key="2">
    <source>
        <dbReference type="Proteomes" id="UP000823388"/>
    </source>
</evidence>
<name>A0A8T0U1H4_PANVG</name>
<accession>A0A8T0U1H4</accession>
<dbReference type="EMBL" id="CM029042">
    <property type="protein sequence ID" value="KAG2616147.1"/>
    <property type="molecule type" value="Genomic_DNA"/>
</dbReference>
<reference evidence="1" key="1">
    <citation type="submission" date="2020-05" db="EMBL/GenBank/DDBJ databases">
        <title>WGS assembly of Panicum virgatum.</title>
        <authorList>
            <person name="Lovell J.T."/>
            <person name="Jenkins J."/>
            <person name="Shu S."/>
            <person name="Juenger T.E."/>
            <person name="Schmutz J."/>
        </authorList>
    </citation>
    <scope>NUCLEOTIDE SEQUENCE</scope>
    <source>
        <strain evidence="1">AP13</strain>
    </source>
</reference>